<comment type="caution">
    <text evidence="8">The sequence shown here is derived from an EMBL/GenBank/DDBJ whole genome shotgun (WGS) entry which is preliminary data.</text>
</comment>
<dbReference type="PROSITE" id="PS51278">
    <property type="entry name" value="GATASE_TYPE_2"/>
    <property type="match status" value="1"/>
</dbReference>
<dbReference type="InterPro" id="IPR001962">
    <property type="entry name" value="Asn_synthase"/>
</dbReference>
<keyword evidence="5" id="KW-0067">ATP-binding</keyword>
<evidence type="ECO:0000256" key="2">
    <source>
        <dbReference type="ARBA" id="ARBA00005752"/>
    </source>
</evidence>
<dbReference type="InterPro" id="IPR006426">
    <property type="entry name" value="Asn_synth_AEB"/>
</dbReference>
<dbReference type="EC" id="6.3.5.4" evidence="3"/>
<proteinExistence type="inferred from homology"/>
<dbReference type="PANTHER" id="PTHR43284">
    <property type="entry name" value="ASPARAGINE SYNTHETASE (GLUTAMINE-HYDROLYZING)"/>
    <property type="match status" value="1"/>
</dbReference>
<evidence type="ECO:0000256" key="4">
    <source>
        <dbReference type="ARBA" id="ARBA00022741"/>
    </source>
</evidence>
<dbReference type="InterPro" id="IPR029055">
    <property type="entry name" value="Ntn_hydrolases_N"/>
</dbReference>
<evidence type="ECO:0000256" key="6">
    <source>
        <dbReference type="ARBA" id="ARBA00048741"/>
    </source>
</evidence>
<evidence type="ECO:0000259" key="7">
    <source>
        <dbReference type="PROSITE" id="PS51278"/>
    </source>
</evidence>
<feature type="domain" description="Glutamine amidotransferase type-2" evidence="7">
    <location>
        <begin position="1"/>
        <end position="123"/>
    </location>
</feature>
<comment type="pathway">
    <text evidence="1">Amino-acid biosynthesis; L-asparagine biosynthesis; L-asparagine from L-aspartate (L-Gln route): step 1/1.</text>
</comment>
<comment type="similarity">
    <text evidence="2">Belongs to the asparagine synthetase family.</text>
</comment>
<evidence type="ECO:0000256" key="5">
    <source>
        <dbReference type="ARBA" id="ARBA00022840"/>
    </source>
</evidence>
<reference evidence="8 9" key="1">
    <citation type="submission" date="2022-08" db="EMBL/GenBank/DDBJ databases">
        <title>Polyphasic taxonomy analysis of Qipengyuania sp.RS5-5.</title>
        <authorList>
            <person name="Xamxidin M."/>
            <person name="Wu M."/>
        </authorList>
    </citation>
    <scope>NUCLEOTIDE SEQUENCE [LARGE SCALE GENOMIC DNA]</scope>
    <source>
        <strain evidence="8 9">RS5-5</strain>
    </source>
</reference>
<dbReference type="EMBL" id="JANKHH010000003">
    <property type="protein sequence ID" value="MCR2833194.1"/>
    <property type="molecule type" value="Genomic_DNA"/>
</dbReference>
<dbReference type="InterPro" id="IPR017932">
    <property type="entry name" value="GATase_2_dom"/>
</dbReference>
<sequence length="510" mass="56227">MLSLANDCTDAELIGAAWRRWEREFADHLFGDFAIIIDDRATGLVHAVRDHIGACPLFYRLRKSQLEVSATIEPLIGEGECPEFDPSHLAAAVLGGHRAAAESTFYRDIRRLPPGHGLTVDRDGNCETYRWWKPRIGPPDRMPPIDALLEEGRELLARSVQDRLRSNAKIGFHLSGGLDSSAIVALAVPQLPAMGSSAIGFAWQGLGEGGESGRIRAAVDLAGIDFVVSPVDAERIAHLLRQDWAKGPNQWNLLHEDAVQDAAAQRGIEAIFSGWGGDEAISFNGRGLQGEYLSKFRFAKLAALAGTRNLRSIGRVFREGLDQLNAQPTPDGLAVSSTYLSADFLASVTLPPKRSVDLRSVHSAVETLHGLGSVSARVEDWALSGRAKGIDYLYPLLDRRLMEFAYRLPAEVFRKGPVKRWFFREMTRGLLPESIRTDPSKHEPLRTGDLALKLSAALRILGEEVEARASAMKRAEYFDMDALVADLKNPPQFGDPRLGHLRRAVQFLDF</sequence>
<dbReference type="SUPFAM" id="SSF56235">
    <property type="entry name" value="N-terminal nucleophile aminohydrolases (Ntn hydrolases)"/>
    <property type="match status" value="1"/>
</dbReference>
<evidence type="ECO:0000313" key="8">
    <source>
        <dbReference type="EMBL" id="MCR2833194.1"/>
    </source>
</evidence>
<keyword evidence="4" id="KW-0547">Nucleotide-binding</keyword>
<dbReference type="Gene3D" id="3.60.20.10">
    <property type="entry name" value="Glutamine Phosphoribosylpyrophosphate, subunit 1, domain 1"/>
    <property type="match status" value="1"/>
</dbReference>
<dbReference type="InterPro" id="IPR051786">
    <property type="entry name" value="ASN_synthetase/amidase"/>
</dbReference>
<organism evidence="8 9">
    <name type="scientific">Parerythrobacter lacustris</name>
    <dbReference type="NCBI Taxonomy" id="2969984"/>
    <lineage>
        <taxon>Bacteria</taxon>
        <taxon>Pseudomonadati</taxon>
        <taxon>Pseudomonadota</taxon>
        <taxon>Alphaproteobacteria</taxon>
        <taxon>Sphingomonadales</taxon>
        <taxon>Erythrobacteraceae</taxon>
        <taxon>Parerythrobacter</taxon>
    </lineage>
</organism>
<dbReference type="PIRSF" id="PIRSF001589">
    <property type="entry name" value="Asn_synthetase_glu-h"/>
    <property type="match status" value="1"/>
</dbReference>
<dbReference type="Gene3D" id="3.40.50.620">
    <property type="entry name" value="HUPs"/>
    <property type="match status" value="1"/>
</dbReference>
<accession>A0ABT1XNF8</accession>
<dbReference type="PANTHER" id="PTHR43284:SF1">
    <property type="entry name" value="ASPARAGINE SYNTHETASE"/>
    <property type="match status" value="1"/>
</dbReference>
<dbReference type="InterPro" id="IPR014729">
    <property type="entry name" value="Rossmann-like_a/b/a_fold"/>
</dbReference>
<dbReference type="RefSeq" id="WP_257594961.1">
    <property type="nucleotide sequence ID" value="NZ_JANKHH010000003.1"/>
</dbReference>
<comment type="catalytic activity">
    <reaction evidence="6">
        <text>L-aspartate + L-glutamine + ATP + H2O = L-asparagine + L-glutamate + AMP + diphosphate + H(+)</text>
        <dbReference type="Rhea" id="RHEA:12228"/>
        <dbReference type="ChEBI" id="CHEBI:15377"/>
        <dbReference type="ChEBI" id="CHEBI:15378"/>
        <dbReference type="ChEBI" id="CHEBI:29985"/>
        <dbReference type="ChEBI" id="CHEBI:29991"/>
        <dbReference type="ChEBI" id="CHEBI:30616"/>
        <dbReference type="ChEBI" id="CHEBI:33019"/>
        <dbReference type="ChEBI" id="CHEBI:58048"/>
        <dbReference type="ChEBI" id="CHEBI:58359"/>
        <dbReference type="ChEBI" id="CHEBI:456215"/>
        <dbReference type="EC" id="6.3.5.4"/>
    </reaction>
</comment>
<dbReference type="SUPFAM" id="SSF52402">
    <property type="entry name" value="Adenine nucleotide alpha hydrolases-like"/>
    <property type="match status" value="1"/>
</dbReference>
<evidence type="ECO:0000256" key="1">
    <source>
        <dbReference type="ARBA" id="ARBA00005187"/>
    </source>
</evidence>
<dbReference type="Proteomes" id="UP001206067">
    <property type="component" value="Unassembled WGS sequence"/>
</dbReference>
<dbReference type="Pfam" id="PF00733">
    <property type="entry name" value="Asn_synthase"/>
    <property type="match status" value="1"/>
</dbReference>
<dbReference type="Pfam" id="PF13537">
    <property type="entry name" value="GATase_7"/>
    <property type="match status" value="1"/>
</dbReference>
<evidence type="ECO:0000313" key="9">
    <source>
        <dbReference type="Proteomes" id="UP001206067"/>
    </source>
</evidence>
<protein>
    <recommendedName>
        <fullName evidence="3">asparagine synthase (glutamine-hydrolyzing)</fullName>
        <ecNumber evidence="3">6.3.5.4</ecNumber>
    </recommendedName>
</protein>
<name>A0ABT1XNF8_9SPHN</name>
<gene>
    <name evidence="8" type="ORF">NSO95_04500</name>
</gene>
<evidence type="ECO:0000256" key="3">
    <source>
        <dbReference type="ARBA" id="ARBA00012737"/>
    </source>
</evidence>
<keyword evidence="9" id="KW-1185">Reference proteome</keyword>